<evidence type="ECO:0000256" key="4">
    <source>
        <dbReference type="ARBA" id="ARBA00035176"/>
    </source>
</evidence>
<dbReference type="NCBIfam" id="NF001764">
    <property type="entry name" value="PRK00504.1"/>
    <property type="match status" value="1"/>
</dbReference>
<gene>
    <name evidence="5 6" type="primary">rpmG</name>
    <name evidence="6" type="ORF">GX533_00685</name>
</gene>
<dbReference type="Proteomes" id="UP000576550">
    <property type="component" value="Unassembled WGS sequence"/>
</dbReference>
<sequence length="55" mass="6523">MAKVKRDIIAFKCTKCDSKNYTVYKTRNVKDKIELKKFCKTCKGHTEHKETKVKQ</sequence>
<dbReference type="InterPro" id="IPR011332">
    <property type="entry name" value="Ribosomal_zn-bd"/>
</dbReference>
<dbReference type="GO" id="GO:0006412">
    <property type="term" value="P:translation"/>
    <property type="evidence" value="ECO:0007669"/>
    <property type="project" value="UniProtKB-UniRule"/>
</dbReference>
<accession>A0A832QDA3</accession>
<protein>
    <recommendedName>
        <fullName evidence="4 5">Large ribosomal subunit protein bL33</fullName>
    </recommendedName>
</protein>
<dbReference type="NCBIfam" id="TIGR01023">
    <property type="entry name" value="rpmG_bact"/>
    <property type="match status" value="1"/>
</dbReference>
<dbReference type="Gene3D" id="2.20.28.120">
    <property type="entry name" value="Ribosomal protein L33"/>
    <property type="match status" value="1"/>
</dbReference>
<proteinExistence type="inferred from homology"/>
<dbReference type="SUPFAM" id="SSF57829">
    <property type="entry name" value="Zn-binding ribosomal proteins"/>
    <property type="match status" value="1"/>
</dbReference>
<comment type="caution">
    <text evidence="6">The sequence shown here is derived from an EMBL/GenBank/DDBJ whole genome shotgun (WGS) entry which is preliminary data.</text>
</comment>
<dbReference type="GO" id="GO:1990904">
    <property type="term" value="C:ribonucleoprotein complex"/>
    <property type="evidence" value="ECO:0007669"/>
    <property type="project" value="UniProtKB-KW"/>
</dbReference>
<dbReference type="InterPro" id="IPR038584">
    <property type="entry name" value="Ribosomal_bL33_sf"/>
</dbReference>
<dbReference type="AlphaFoldDB" id="A0A832QDA3"/>
<comment type="similarity">
    <text evidence="1 5">Belongs to the bacterial ribosomal protein bL33 family.</text>
</comment>
<name>A0A832QDA3_9BACT</name>
<organism evidence="6 7">
    <name type="scientific">Candidatus Dojkabacteria bacterium</name>
    <dbReference type="NCBI Taxonomy" id="2099670"/>
    <lineage>
        <taxon>Bacteria</taxon>
        <taxon>Candidatus Dojkabacteria</taxon>
    </lineage>
</organism>
<dbReference type="InterPro" id="IPR001705">
    <property type="entry name" value="Ribosomal_bL33"/>
</dbReference>
<evidence type="ECO:0000256" key="5">
    <source>
        <dbReference type="HAMAP-Rule" id="MF_00294"/>
    </source>
</evidence>
<evidence type="ECO:0000313" key="7">
    <source>
        <dbReference type="Proteomes" id="UP000576550"/>
    </source>
</evidence>
<evidence type="ECO:0000256" key="2">
    <source>
        <dbReference type="ARBA" id="ARBA00022980"/>
    </source>
</evidence>
<dbReference type="Pfam" id="PF00471">
    <property type="entry name" value="Ribosomal_L33"/>
    <property type="match status" value="1"/>
</dbReference>
<reference evidence="6 7" key="1">
    <citation type="journal article" date="2020" name="Biotechnol. Biofuels">
        <title>New insights from the biogas microbiome by comprehensive genome-resolved metagenomics of nearly 1600 species originating from multiple anaerobic digesters.</title>
        <authorList>
            <person name="Campanaro S."/>
            <person name="Treu L."/>
            <person name="Rodriguez-R L.M."/>
            <person name="Kovalovszki A."/>
            <person name="Ziels R.M."/>
            <person name="Maus I."/>
            <person name="Zhu X."/>
            <person name="Kougias P.G."/>
            <person name="Basile A."/>
            <person name="Luo G."/>
            <person name="Schluter A."/>
            <person name="Konstantinidis K.T."/>
            <person name="Angelidaki I."/>
        </authorList>
    </citation>
    <scope>NUCLEOTIDE SEQUENCE [LARGE SCALE GENOMIC DNA]</scope>
    <source>
        <strain evidence="6">AS05jafATM_89</strain>
    </source>
</reference>
<dbReference type="GO" id="GO:0003735">
    <property type="term" value="F:structural constituent of ribosome"/>
    <property type="evidence" value="ECO:0007669"/>
    <property type="project" value="InterPro"/>
</dbReference>
<evidence type="ECO:0000256" key="1">
    <source>
        <dbReference type="ARBA" id="ARBA00007596"/>
    </source>
</evidence>
<keyword evidence="3 5" id="KW-0687">Ribonucleoprotein</keyword>
<dbReference type="GO" id="GO:0005840">
    <property type="term" value="C:ribosome"/>
    <property type="evidence" value="ECO:0007669"/>
    <property type="project" value="UniProtKB-KW"/>
</dbReference>
<dbReference type="EMBL" id="DUTP01000001">
    <property type="protein sequence ID" value="HHX99188.1"/>
    <property type="molecule type" value="Genomic_DNA"/>
</dbReference>
<dbReference type="HAMAP" id="MF_00294">
    <property type="entry name" value="Ribosomal_bL33"/>
    <property type="match status" value="1"/>
</dbReference>
<dbReference type="GO" id="GO:0005737">
    <property type="term" value="C:cytoplasm"/>
    <property type="evidence" value="ECO:0007669"/>
    <property type="project" value="UniProtKB-ARBA"/>
</dbReference>
<evidence type="ECO:0000256" key="3">
    <source>
        <dbReference type="ARBA" id="ARBA00023274"/>
    </source>
</evidence>
<keyword evidence="2 5" id="KW-0689">Ribosomal protein</keyword>
<evidence type="ECO:0000313" key="6">
    <source>
        <dbReference type="EMBL" id="HHX99188.1"/>
    </source>
</evidence>